<feature type="coiled-coil region" evidence="1">
    <location>
        <begin position="31"/>
        <end position="58"/>
    </location>
</feature>
<feature type="domain" description="THIF-type NAD/FAD binding fold" evidence="3">
    <location>
        <begin position="139"/>
        <end position="441"/>
    </location>
</feature>
<dbReference type="Proteomes" id="UP000398389">
    <property type="component" value="Unassembled WGS sequence"/>
</dbReference>
<evidence type="ECO:0000256" key="1">
    <source>
        <dbReference type="SAM" id="Coils"/>
    </source>
</evidence>
<dbReference type="InterPro" id="IPR035985">
    <property type="entry name" value="Ubiquitin-activating_enz"/>
</dbReference>
<dbReference type="InterPro" id="IPR000594">
    <property type="entry name" value="ThiF_NAD_FAD-bd"/>
</dbReference>
<feature type="compositionally biased region" description="Polar residues" evidence="2">
    <location>
        <begin position="80"/>
        <end position="93"/>
    </location>
</feature>
<dbReference type="SUPFAM" id="SSF69572">
    <property type="entry name" value="Activating enzymes of the ubiquitin-like proteins"/>
    <property type="match status" value="1"/>
</dbReference>
<dbReference type="PANTHER" id="PTHR43267">
    <property type="entry name" value="TRNA THREONYLCARBAMOYLADENOSINE DEHYDRATASE"/>
    <property type="match status" value="1"/>
</dbReference>
<dbReference type="GO" id="GO:0061504">
    <property type="term" value="P:cyclic threonylcarbamoyladenosine biosynthetic process"/>
    <property type="evidence" value="ECO:0007669"/>
    <property type="project" value="TreeGrafter"/>
</dbReference>
<accession>A0A5E8C4G5</accession>
<keyword evidence="1" id="KW-0175">Coiled coil</keyword>
<dbReference type="Pfam" id="PF00899">
    <property type="entry name" value="ThiF"/>
    <property type="match status" value="1"/>
</dbReference>
<feature type="compositionally biased region" description="Basic and acidic residues" evidence="2">
    <location>
        <begin position="293"/>
        <end position="314"/>
    </location>
</feature>
<reference evidence="4 5" key="1">
    <citation type="submission" date="2019-09" db="EMBL/GenBank/DDBJ databases">
        <authorList>
            <person name="Brejova B."/>
        </authorList>
    </citation>
    <scope>NUCLEOTIDE SEQUENCE [LARGE SCALE GENOMIC DNA]</scope>
</reference>
<evidence type="ECO:0000313" key="4">
    <source>
        <dbReference type="EMBL" id="VVT57920.1"/>
    </source>
</evidence>
<proteinExistence type="predicted"/>
<organism evidence="4 5">
    <name type="scientific">Magnusiomyces paraingens</name>
    <dbReference type="NCBI Taxonomy" id="2606893"/>
    <lineage>
        <taxon>Eukaryota</taxon>
        <taxon>Fungi</taxon>
        <taxon>Dikarya</taxon>
        <taxon>Ascomycota</taxon>
        <taxon>Saccharomycotina</taxon>
        <taxon>Dipodascomycetes</taxon>
        <taxon>Dipodascales</taxon>
        <taxon>Dipodascaceae</taxon>
        <taxon>Magnusiomyces</taxon>
    </lineage>
</organism>
<evidence type="ECO:0000259" key="3">
    <source>
        <dbReference type="Pfam" id="PF00899"/>
    </source>
</evidence>
<keyword evidence="5" id="KW-1185">Reference proteome</keyword>
<gene>
    <name evidence="4" type="ORF">SAPINGB_P005947</name>
</gene>
<feature type="region of interest" description="Disordered" evidence="2">
    <location>
        <begin position="80"/>
        <end position="119"/>
    </location>
</feature>
<dbReference type="PANTHER" id="PTHR43267:SF2">
    <property type="entry name" value="TRNA THREONYLCARBAMOYLADENOSINE DEHYDRATASE 1-RELATED"/>
    <property type="match status" value="1"/>
</dbReference>
<dbReference type="EMBL" id="CABVLU010000005">
    <property type="protein sequence ID" value="VVT57920.1"/>
    <property type="molecule type" value="Genomic_DNA"/>
</dbReference>
<dbReference type="GO" id="GO:0061503">
    <property type="term" value="F:tRNA threonylcarbamoyladenosine dehydratase"/>
    <property type="evidence" value="ECO:0007669"/>
    <property type="project" value="TreeGrafter"/>
</dbReference>
<evidence type="ECO:0000313" key="5">
    <source>
        <dbReference type="Proteomes" id="UP000398389"/>
    </source>
</evidence>
<dbReference type="GO" id="GO:0008641">
    <property type="term" value="F:ubiquitin-like modifier activating enzyme activity"/>
    <property type="evidence" value="ECO:0007669"/>
    <property type="project" value="InterPro"/>
</dbReference>
<name>A0A5E8C4G5_9ASCO</name>
<sequence length="578" mass="63829">MGLTSFINNAKLSPATIALIAGAAASTLSVLLTLAIQAQAQQIKREELEHELKSLERHHQIVPVQLDEYGVPVSLTAEKSQLENGSSSTSSDAPSRIPLFGEHTASPASTPSPAPAPAPVASLSAEKFDTTLIDEQLARNRVFLGEEGYEKVRGTFVVIIGAGGVGSWAATMLVRSGIRKLRIIDFDQVTLSSLNRHATATLADVGRPKVHCIAEYLRKVAPWCEIEPVVALWDKKNTNHESLLSDGNPDWIVDAIDNIDTKVDLLEYCYKNLMDLDEIEREQNGTVKQKLVKKQEMRERKRGIYKEKEPKDQQQQDENPVKKPVRVISAMGAGAKSDPTRVSIGDISVSLEDPLARSTRRRLKQRKVNYGIPVVFSTEKPSPEKAALLPLSEEAQDQGNTEELAVLADFRVRILPVLGPLPAIFGLTIATHVLTLTGGYPGVTDPLQGGYSLAGKRRTKLYDSVLQSLAGQMARLKWDAVPVPVDMSDVEYLVEEVFRGKSVLSGQSTRLALTMWEPPKQKGVAEFSNLVIMTKDEQKKHESEVLFKGLSPKDVYSAEVLELVEKRFSEERYYSQFR</sequence>
<evidence type="ECO:0000256" key="2">
    <source>
        <dbReference type="SAM" id="MobiDB-lite"/>
    </source>
</evidence>
<dbReference type="Gene3D" id="3.40.50.720">
    <property type="entry name" value="NAD(P)-binding Rossmann-like Domain"/>
    <property type="match status" value="2"/>
</dbReference>
<protein>
    <recommendedName>
        <fullName evidence="3">THIF-type NAD/FAD binding fold domain-containing protein</fullName>
    </recommendedName>
</protein>
<dbReference type="AlphaFoldDB" id="A0A5E8C4G5"/>
<dbReference type="OrthoDB" id="10265862at2759"/>
<dbReference type="GO" id="GO:0005741">
    <property type="term" value="C:mitochondrial outer membrane"/>
    <property type="evidence" value="ECO:0007669"/>
    <property type="project" value="TreeGrafter"/>
</dbReference>
<dbReference type="RefSeq" id="XP_031856552.1">
    <property type="nucleotide sequence ID" value="XM_032000661.1"/>
</dbReference>
<feature type="region of interest" description="Disordered" evidence="2">
    <location>
        <begin position="288"/>
        <end position="323"/>
    </location>
</feature>
<dbReference type="InterPro" id="IPR045886">
    <property type="entry name" value="ThiF/MoeB/HesA"/>
</dbReference>
<dbReference type="GeneID" id="43584761"/>
<dbReference type="CDD" id="cd00755">
    <property type="entry name" value="YgdL_like"/>
    <property type="match status" value="1"/>
</dbReference>